<dbReference type="Pfam" id="PF12796">
    <property type="entry name" value="Ank_2"/>
    <property type="match status" value="1"/>
</dbReference>
<dbReference type="PANTHER" id="PTHR24171">
    <property type="entry name" value="ANKYRIN REPEAT DOMAIN-CONTAINING PROTEIN 39-RELATED"/>
    <property type="match status" value="1"/>
</dbReference>
<keyword evidence="5" id="KW-1185">Reference proteome</keyword>
<dbReference type="InterPro" id="IPR002110">
    <property type="entry name" value="Ankyrin_rpt"/>
</dbReference>
<organism evidence="4 5">
    <name type="scientific">Acidiphilium rubrum</name>
    <dbReference type="NCBI Taxonomy" id="526"/>
    <lineage>
        <taxon>Bacteria</taxon>
        <taxon>Pseudomonadati</taxon>
        <taxon>Pseudomonadota</taxon>
        <taxon>Alphaproteobacteria</taxon>
        <taxon>Acetobacterales</taxon>
        <taxon>Acidocellaceae</taxon>
        <taxon>Acidiphilium</taxon>
    </lineage>
</organism>
<dbReference type="PROSITE" id="PS50297">
    <property type="entry name" value="ANK_REP_REGION"/>
    <property type="match status" value="3"/>
</dbReference>
<dbReference type="EMBL" id="FTNE01000025">
    <property type="protein sequence ID" value="SIR33120.1"/>
    <property type="molecule type" value="Genomic_DNA"/>
</dbReference>
<protein>
    <submittedName>
        <fullName evidence="4">Ankyrin repeat-containing protein</fullName>
    </submittedName>
</protein>
<feature type="repeat" description="ANK" evidence="3">
    <location>
        <begin position="143"/>
        <end position="170"/>
    </location>
</feature>
<comment type="caution">
    <text evidence="4">The sequence shown here is derived from an EMBL/GenBank/DDBJ whole genome shotgun (WGS) entry which is preliminary data.</text>
</comment>
<evidence type="ECO:0000256" key="2">
    <source>
        <dbReference type="ARBA" id="ARBA00023043"/>
    </source>
</evidence>
<dbReference type="AlphaFoldDB" id="A0A8G2CMX3"/>
<evidence type="ECO:0000313" key="4">
    <source>
        <dbReference type="EMBL" id="SIR33120.1"/>
    </source>
</evidence>
<sequence>MQFFFNPTSFDDPAQLLFAEHVAKGRILEAVETGSDLIAGVSTIAPDGVTALLISVERENRPMVSALLRAGANPNGGPNRAPVNQAVYNSNTEILKDLLEAGADPNGMMESNPALFSAARHDFIAAANLLLSFDADINSRDEIGVTALSTAASAQNWDMVNLLMDHGASIWIAAPASGSTMPRFAINDRMDPNSA</sequence>
<proteinExistence type="predicted"/>
<gene>
    <name evidence="4" type="ORF">SAMN05421828_1251</name>
</gene>
<feature type="repeat" description="ANK" evidence="3">
    <location>
        <begin position="78"/>
        <end position="110"/>
    </location>
</feature>
<evidence type="ECO:0000256" key="1">
    <source>
        <dbReference type="ARBA" id="ARBA00022737"/>
    </source>
</evidence>
<dbReference type="PROSITE" id="PS50088">
    <property type="entry name" value="ANK_REPEAT"/>
    <property type="match status" value="3"/>
</dbReference>
<keyword evidence="2 3" id="KW-0040">ANK repeat</keyword>
<evidence type="ECO:0000256" key="3">
    <source>
        <dbReference type="PROSITE-ProRule" id="PRU00023"/>
    </source>
</evidence>
<dbReference type="SMART" id="SM00248">
    <property type="entry name" value="ANK"/>
    <property type="match status" value="4"/>
</dbReference>
<name>A0A8G2CMX3_ACIRU</name>
<feature type="repeat" description="ANK" evidence="3">
    <location>
        <begin position="47"/>
        <end position="79"/>
    </location>
</feature>
<dbReference type="SUPFAM" id="SSF48403">
    <property type="entry name" value="Ankyrin repeat"/>
    <property type="match status" value="1"/>
</dbReference>
<dbReference type="Proteomes" id="UP000186308">
    <property type="component" value="Unassembled WGS sequence"/>
</dbReference>
<dbReference type="Pfam" id="PF00023">
    <property type="entry name" value="Ank"/>
    <property type="match status" value="1"/>
</dbReference>
<reference evidence="4 5" key="1">
    <citation type="submission" date="2017-01" db="EMBL/GenBank/DDBJ databases">
        <authorList>
            <person name="Varghese N."/>
            <person name="Submissions S."/>
        </authorList>
    </citation>
    <scope>NUCLEOTIDE SEQUENCE [LARGE SCALE GENOMIC DNA]</scope>
    <source>
        <strain evidence="4 5">ATCC 35905</strain>
    </source>
</reference>
<dbReference type="InterPro" id="IPR036770">
    <property type="entry name" value="Ankyrin_rpt-contain_sf"/>
</dbReference>
<keyword evidence="1" id="KW-0677">Repeat</keyword>
<feature type="non-terminal residue" evidence="4">
    <location>
        <position position="195"/>
    </location>
</feature>
<dbReference type="Gene3D" id="1.25.40.20">
    <property type="entry name" value="Ankyrin repeat-containing domain"/>
    <property type="match status" value="1"/>
</dbReference>
<accession>A0A8G2CMX3</accession>
<evidence type="ECO:0000313" key="5">
    <source>
        <dbReference type="Proteomes" id="UP000186308"/>
    </source>
</evidence>